<name>A0A1Q9DXA1_SYMMI</name>
<dbReference type="OrthoDB" id="406996at2759"/>
<sequence>MPWGMLAAKLCASQESSESHTAVAEALAYGSGGSDGEDAVEPPREIWWASLLKQHTEALGFSVPERLEPLRLVSACSGACAEAVALKELGIPFVCEGTSEINEDFRTFQLANTPGIRHQHVSLADQLEGKSCALHPESPCCCVTQTPECLVVGAPCNPFSVMRPKRFHENSVMQHRQTALSFDGVLDLLKKFGPVTMIVETTDGFLSPFDKSTEDSPYKMLLG</sequence>
<evidence type="ECO:0000313" key="3">
    <source>
        <dbReference type="Proteomes" id="UP000186817"/>
    </source>
</evidence>
<dbReference type="EMBL" id="LSRX01000349">
    <property type="protein sequence ID" value="OLP99805.1"/>
    <property type="molecule type" value="Genomic_DNA"/>
</dbReference>
<gene>
    <name evidence="2" type="ORF">AK812_SmicGene17615</name>
    <name evidence="1" type="ORF">AK812_SmicGene46713</name>
</gene>
<dbReference type="Gene3D" id="3.40.50.150">
    <property type="entry name" value="Vaccinia Virus protein VP39"/>
    <property type="match status" value="1"/>
</dbReference>
<dbReference type="SUPFAM" id="SSF53335">
    <property type="entry name" value="S-adenosyl-L-methionine-dependent methyltransferases"/>
    <property type="match status" value="1"/>
</dbReference>
<proteinExistence type="predicted"/>
<keyword evidence="3" id="KW-1185">Reference proteome</keyword>
<protein>
    <submittedName>
        <fullName evidence="2">Uncharacterized protein</fullName>
    </submittedName>
</protein>
<organism evidence="2 3">
    <name type="scientific">Symbiodinium microadriaticum</name>
    <name type="common">Dinoflagellate</name>
    <name type="synonym">Zooxanthella microadriatica</name>
    <dbReference type="NCBI Taxonomy" id="2951"/>
    <lineage>
        <taxon>Eukaryota</taxon>
        <taxon>Sar</taxon>
        <taxon>Alveolata</taxon>
        <taxon>Dinophyceae</taxon>
        <taxon>Suessiales</taxon>
        <taxon>Symbiodiniaceae</taxon>
        <taxon>Symbiodinium</taxon>
    </lineage>
</organism>
<evidence type="ECO:0000313" key="2">
    <source>
        <dbReference type="EMBL" id="OLP99805.1"/>
    </source>
</evidence>
<dbReference type="AlphaFoldDB" id="A0A1Q9DXA1"/>
<dbReference type="InterPro" id="IPR029063">
    <property type="entry name" value="SAM-dependent_MTases_sf"/>
</dbReference>
<comment type="caution">
    <text evidence="2">The sequence shown here is derived from an EMBL/GenBank/DDBJ whole genome shotgun (WGS) entry which is preliminary data.</text>
</comment>
<reference evidence="2 3" key="1">
    <citation type="submission" date="2016-02" db="EMBL/GenBank/DDBJ databases">
        <title>Genome analysis of coral dinoflagellate symbionts highlights evolutionary adaptations to a symbiotic lifestyle.</title>
        <authorList>
            <person name="Aranda M."/>
            <person name="Li Y."/>
            <person name="Liew Y.J."/>
            <person name="Baumgarten S."/>
            <person name="Simakov O."/>
            <person name="Wilson M."/>
            <person name="Piel J."/>
            <person name="Ashoor H."/>
            <person name="Bougouffa S."/>
            <person name="Bajic V.B."/>
            <person name="Ryu T."/>
            <person name="Ravasi T."/>
            <person name="Bayer T."/>
            <person name="Micklem G."/>
            <person name="Kim H."/>
            <person name="Bhak J."/>
            <person name="Lajeunesse T.C."/>
            <person name="Voolstra C.R."/>
        </authorList>
    </citation>
    <scope>NUCLEOTIDE SEQUENCE [LARGE SCALE GENOMIC DNA]</scope>
    <source>
        <strain evidence="2 3">CCMP2467</strain>
    </source>
</reference>
<dbReference type="EMBL" id="LSRX01004571">
    <property type="protein sequence ID" value="OLP73901.1"/>
    <property type="molecule type" value="Genomic_DNA"/>
</dbReference>
<dbReference type="Proteomes" id="UP000186817">
    <property type="component" value="Unassembled WGS sequence"/>
</dbReference>
<accession>A0A1Q9DXA1</accession>
<evidence type="ECO:0000313" key="1">
    <source>
        <dbReference type="EMBL" id="OLP73901.1"/>
    </source>
</evidence>